<evidence type="ECO:0000256" key="1">
    <source>
        <dbReference type="SAM" id="MobiDB-lite"/>
    </source>
</evidence>
<evidence type="ECO:0000313" key="2">
    <source>
        <dbReference type="EMBL" id="KZC09751.1"/>
    </source>
</evidence>
<name>A0A154PD48_DUFNO</name>
<sequence>MHTRGGGGGFRRCHWGYRKLIPQPEKRYIGKSRVLLQAKRDETIRSDVESRGRSRGQGCVRGVDRDGISQGGFRVG</sequence>
<reference evidence="2 3" key="1">
    <citation type="submission" date="2015-07" db="EMBL/GenBank/DDBJ databases">
        <title>The genome of Dufourea novaeangliae.</title>
        <authorList>
            <person name="Pan H."/>
            <person name="Kapheim K."/>
        </authorList>
    </citation>
    <scope>NUCLEOTIDE SEQUENCE [LARGE SCALE GENOMIC DNA]</scope>
    <source>
        <strain evidence="2">0120121106</strain>
        <tissue evidence="2">Whole body</tissue>
    </source>
</reference>
<proteinExistence type="predicted"/>
<gene>
    <name evidence="2" type="ORF">WN55_00887</name>
</gene>
<evidence type="ECO:0000313" key="3">
    <source>
        <dbReference type="Proteomes" id="UP000076502"/>
    </source>
</evidence>
<dbReference type="Proteomes" id="UP000076502">
    <property type="component" value="Unassembled WGS sequence"/>
</dbReference>
<keyword evidence="3" id="KW-1185">Reference proteome</keyword>
<feature type="region of interest" description="Disordered" evidence="1">
    <location>
        <begin position="44"/>
        <end position="76"/>
    </location>
</feature>
<protein>
    <submittedName>
        <fullName evidence="2">Uncharacterized protein</fullName>
    </submittedName>
</protein>
<accession>A0A154PD48</accession>
<dbReference type="AlphaFoldDB" id="A0A154PD48"/>
<dbReference type="EMBL" id="KQ434874">
    <property type="protein sequence ID" value="KZC09751.1"/>
    <property type="molecule type" value="Genomic_DNA"/>
</dbReference>
<organism evidence="2 3">
    <name type="scientific">Dufourea novaeangliae</name>
    <name type="common">Sweat bee</name>
    <dbReference type="NCBI Taxonomy" id="178035"/>
    <lineage>
        <taxon>Eukaryota</taxon>
        <taxon>Metazoa</taxon>
        <taxon>Ecdysozoa</taxon>
        <taxon>Arthropoda</taxon>
        <taxon>Hexapoda</taxon>
        <taxon>Insecta</taxon>
        <taxon>Pterygota</taxon>
        <taxon>Neoptera</taxon>
        <taxon>Endopterygota</taxon>
        <taxon>Hymenoptera</taxon>
        <taxon>Apocrita</taxon>
        <taxon>Aculeata</taxon>
        <taxon>Apoidea</taxon>
        <taxon>Anthophila</taxon>
        <taxon>Halictidae</taxon>
        <taxon>Rophitinae</taxon>
        <taxon>Dufourea</taxon>
    </lineage>
</organism>